<evidence type="ECO:0000256" key="10">
    <source>
        <dbReference type="ARBA" id="ARBA00049055"/>
    </source>
</evidence>
<proteinExistence type="inferred from homology"/>
<dbReference type="AlphaFoldDB" id="A0A8T5YHJ8"/>
<dbReference type="NCBIfam" id="NF008899">
    <property type="entry name" value="PRK12266.1"/>
    <property type="match status" value="1"/>
</dbReference>
<accession>A0A8T5YHJ8</accession>
<evidence type="ECO:0000256" key="6">
    <source>
        <dbReference type="ARBA" id="ARBA00022630"/>
    </source>
</evidence>
<comment type="cofactor">
    <cofactor evidence="1">
        <name>FAD</name>
        <dbReference type="ChEBI" id="CHEBI:57692"/>
    </cofactor>
</comment>
<dbReference type="Proteomes" id="UP000462271">
    <property type="component" value="Unassembled WGS sequence"/>
</dbReference>
<keyword evidence="5" id="KW-0963">Cytoplasm</keyword>
<comment type="caution">
    <text evidence="13">The sequence shown here is derived from an EMBL/GenBank/DDBJ whole genome shotgun (WGS) entry which is preliminary data.</text>
</comment>
<dbReference type="InterPro" id="IPR000447">
    <property type="entry name" value="G3P_DH_FAD-dep"/>
</dbReference>
<evidence type="ECO:0000259" key="12">
    <source>
        <dbReference type="Pfam" id="PF16901"/>
    </source>
</evidence>
<comment type="similarity">
    <text evidence="3">Belongs to the FAD-dependent glycerol-3-phosphate dehydrogenase family.</text>
</comment>
<evidence type="ECO:0000256" key="2">
    <source>
        <dbReference type="ARBA" id="ARBA00004496"/>
    </source>
</evidence>
<keyword evidence="7" id="KW-0319">Glycerol metabolism</keyword>
<dbReference type="EMBL" id="WTML01000116">
    <property type="protein sequence ID" value="MWK99626.1"/>
    <property type="molecule type" value="Genomic_DNA"/>
</dbReference>
<feature type="domain" description="FAD dependent oxidoreductase" evidence="11">
    <location>
        <begin position="2"/>
        <end position="73"/>
    </location>
</feature>
<evidence type="ECO:0000256" key="1">
    <source>
        <dbReference type="ARBA" id="ARBA00001974"/>
    </source>
</evidence>
<dbReference type="Gene3D" id="6.10.250.1890">
    <property type="match status" value="1"/>
</dbReference>
<comment type="catalytic activity">
    <reaction evidence="10">
        <text>a quinone + sn-glycerol 3-phosphate = dihydroxyacetone phosphate + a quinol</text>
        <dbReference type="Rhea" id="RHEA:18977"/>
        <dbReference type="ChEBI" id="CHEBI:24646"/>
        <dbReference type="ChEBI" id="CHEBI:57597"/>
        <dbReference type="ChEBI" id="CHEBI:57642"/>
        <dbReference type="ChEBI" id="CHEBI:132124"/>
        <dbReference type="EC" id="1.1.5.3"/>
    </reaction>
</comment>
<comment type="subcellular location">
    <subcellularLocation>
        <location evidence="2">Cytoplasm</location>
    </subcellularLocation>
</comment>
<evidence type="ECO:0000313" key="14">
    <source>
        <dbReference type="Proteomes" id="UP000462271"/>
    </source>
</evidence>
<protein>
    <recommendedName>
        <fullName evidence="4">glycerol-3-phosphate dehydrogenase</fullName>
        <ecNumber evidence="4">1.1.5.3</ecNumber>
    </recommendedName>
</protein>
<organism evidence="13 14">
    <name type="scientific">Escherichia coli</name>
    <dbReference type="NCBI Taxonomy" id="562"/>
    <lineage>
        <taxon>Bacteria</taxon>
        <taxon>Pseudomonadati</taxon>
        <taxon>Pseudomonadota</taxon>
        <taxon>Gammaproteobacteria</taxon>
        <taxon>Enterobacterales</taxon>
        <taxon>Enterobacteriaceae</taxon>
        <taxon>Escherichia</taxon>
    </lineage>
</organism>
<dbReference type="InterPro" id="IPR038299">
    <property type="entry name" value="DAO_C_sf"/>
</dbReference>
<gene>
    <name evidence="13" type="ORF">GQM21_21075</name>
</gene>
<feature type="domain" description="Alpha-glycerophosphate oxidase C-terminal" evidence="12">
    <location>
        <begin position="131"/>
        <end position="236"/>
    </location>
</feature>
<dbReference type="Gene3D" id="3.50.50.60">
    <property type="entry name" value="FAD/NAD(P)-binding domain"/>
    <property type="match status" value="1"/>
</dbReference>
<dbReference type="InterPro" id="IPR036188">
    <property type="entry name" value="FAD/NAD-bd_sf"/>
</dbReference>
<dbReference type="PANTHER" id="PTHR11985:SF15">
    <property type="entry name" value="GLYCEROL-3-PHOSPHATE DEHYDROGENASE, MITOCHONDRIAL"/>
    <property type="match status" value="1"/>
</dbReference>
<dbReference type="GO" id="GO:0005737">
    <property type="term" value="C:cytoplasm"/>
    <property type="evidence" value="ECO:0007669"/>
    <property type="project" value="UniProtKB-SubCell"/>
</dbReference>
<dbReference type="Gene3D" id="1.10.8.870">
    <property type="entry name" value="Alpha-glycerophosphate oxidase, cap domain"/>
    <property type="match status" value="1"/>
</dbReference>
<dbReference type="Gene3D" id="3.30.9.10">
    <property type="entry name" value="D-Amino Acid Oxidase, subunit A, domain 2"/>
    <property type="match status" value="1"/>
</dbReference>
<dbReference type="PANTHER" id="PTHR11985">
    <property type="entry name" value="GLYCEROL-3-PHOSPHATE DEHYDROGENASE"/>
    <property type="match status" value="1"/>
</dbReference>
<dbReference type="InterPro" id="IPR006076">
    <property type="entry name" value="FAD-dep_OxRdtase"/>
</dbReference>
<keyword evidence="9 13" id="KW-0560">Oxidoreductase</keyword>
<dbReference type="FunFam" id="1.10.8.870:FF:000002">
    <property type="entry name" value="Glycerol-3-phosphate dehydrogenase"/>
    <property type="match status" value="1"/>
</dbReference>
<evidence type="ECO:0000256" key="8">
    <source>
        <dbReference type="ARBA" id="ARBA00022827"/>
    </source>
</evidence>
<evidence type="ECO:0000256" key="4">
    <source>
        <dbReference type="ARBA" id="ARBA00013029"/>
    </source>
</evidence>
<evidence type="ECO:0000256" key="3">
    <source>
        <dbReference type="ARBA" id="ARBA00007330"/>
    </source>
</evidence>
<dbReference type="GO" id="GO:0046168">
    <property type="term" value="P:glycerol-3-phosphate catabolic process"/>
    <property type="evidence" value="ECO:0007669"/>
    <property type="project" value="TreeGrafter"/>
</dbReference>
<sequence length="251" mass="28925">EDKRIVFVIPWMDEFSIIGTTDVEYKGDPKAVKIEESEINYLLKVYNTHFKKQLGRDDIVWTYSGVRPLCDDESDSPQAITRDYTLDIHDENGKAPLLSVFGGKLTTYRKLAEHALEKLTSYYQGIGPAWTKESVLPGGAIEGDRDDYAARLRRRYPFLTESLARHYARTYGSNSELLLGNAGAISDLGEDFGHEFYEAELKYLVDHEWVRRADDALWRRTKQGMWLNAEQQSRVSQWLVEYTQQRLSLAS</sequence>
<dbReference type="InterPro" id="IPR031656">
    <property type="entry name" value="DAO_C"/>
</dbReference>
<evidence type="ECO:0000256" key="7">
    <source>
        <dbReference type="ARBA" id="ARBA00022798"/>
    </source>
</evidence>
<evidence type="ECO:0000256" key="5">
    <source>
        <dbReference type="ARBA" id="ARBA00022490"/>
    </source>
</evidence>
<name>A0A8T5YHJ8_ECOLX</name>
<dbReference type="Pfam" id="PF16901">
    <property type="entry name" value="DAO_C"/>
    <property type="match status" value="1"/>
</dbReference>
<keyword evidence="6" id="KW-0285">Flavoprotein</keyword>
<reference evidence="13 14" key="1">
    <citation type="submission" date="2019-12" db="EMBL/GenBank/DDBJ databases">
        <title>Enteriobacteria Tanzani isolates_10432.</title>
        <authorList>
            <person name="Subbiah M."/>
            <person name="Call D."/>
        </authorList>
    </citation>
    <scope>NUCLEOTIDE SEQUENCE [LARGE SCALE GENOMIC DNA]</scope>
    <source>
        <strain evidence="13 14">10432wG8</strain>
    </source>
</reference>
<feature type="non-terminal residue" evidence="13">
    <location>
        <position position="1"/>
    </location>
</feature>
<dbReference type="PROSITE" id="PS00978">
    <property type="entry name" value="FAD_G3PDH_2"/>
    <property type="match status" value="1"/>
</dbReference>
<dbReference type="Pfam" id="PF01266">
    <property type="entry name" value="DAO"/>
    <property type="match status" value="1"/>
</dbReference>
<evidence type="ECO:0000259" key="11">
    <source>
        <dbReference type="Pfam" id="PF01266"/>
    </source>
</evidence>
<dbReference type="GO" id="GO:0006071">
    <property type="term" value="P:glycerol metabolic process"/>
    <property type="evidence" value="ECO:0007669"/>
    <property type="project" value="UniProtKB-KW"/>
</dbReference>
<dbReference type="GO" id="GO:0004368">
    <property type="term" value="F:glycerol-3-phosphate dehydrogenase (quinone) activity"/>
    <property type="evidence" value="ECO:0007669"/>
    <property type="project" value="UniProtKB-EC"/>
</dbReference>
<evidence type="ECO:0000313" key="13">
    <source>
        <dbReference type="EMBL" id="MWK99626.1"/>
    </source>
</evidence>
<dbReference type="EC" id="1.1.5.3" evidence="4"/>
<evidence type="ECO:0000256" key="9">
    <source>
        <dbReference type="ARBA" id="ARBA00023002"/>
    </source>
</evidence>
<keyword evidence="8" id="KW-0274">FAD</keyword>